<keyword evidence="8" id="KW-0449">Lipoprotein</keyword>
<dbReference type="InterPro" id="IPR008952">
    <property type="entry name" value="Tetraspanin_EC2_sf"/>
</dbReference>
<evidence type="ECO:0000256" key="4">
    <source>
        <dbReference type="ARBA" id="ARBA00022989"/>
    </source>
</evidence>
<comment type="caution">
    <text evidence="10">The sequence shown here is derived from an EMBL/GenBank/DDBJ whole genome shotgun (WGS) entry which is preliminary data.</text>
</comment>
<evidence type="ECO:0000256" key="3">
    <source>
        <dbReference type="ARBA" id="ARBA00022692"/>
    </source>
</evidence>
<keyword evidence="6" id="KW-0564">Palmitate</keyword>
<evidence type="ECO:0000256" key="9">
    <source>
        <dbReference type="SAM" id="Phobius"/>
    </source>
</evidence>
<dbReference type="Gene3D" id="1.10.1450.10">
    <property type="entry name" value="Tetraspanin"/>
    <property type="match status" value="1"/>
</dbReference>
<name>A0A4Z2BFL5_9TELE</name>
<dbReference type="PANTHER" id="PTHR19282:SF487">
    <property type="entry name" value="CD151 ANTIGEN"/>
    <property type="match status" value="1"/>
</dbReference>
<dbReference type="PRINTS" id="PR00259">
    <property type="entry name" value="TMFOUR"/>
</dbReference>
<keyword evidence="5 9" id="KW-0472">Membrane</keyword>
<reference evidence="10 11" key="1">
    <citation type="submission" date="2019-04" db="EMBL/GenBank/DDBJ databases">
        <title>The sequence and de novo assembly of Takifugu bimaculatus genome using PacBio and Hi-C technologies.</title>
        <authorList>
            <person name="Xu P."/>
            <person name="Liu B."/>
            <person name="Zhou Z."/>
        </authorList>
    </citation>
    <scope>NUCLEOTIDE SEQUENCE [LARGE SCALE GENOMIC DNA]</scope>
    <source>
        <strain evidence="10">TB-2018</strain>
        <tissue evidence="10">Muscle</tissue>
    </source>
</reference>
<dbReference type="GO" id="GO:0005886">
    <property type="term" value="C:plasma membrane"/>
    <property type="evidence" value="ECO:0007669"/>
    <property type="project" value="UniProtKB-SubCell"/>
</dbReference>
<dbReference type="PANTHER" id="PTHR19282">
    <property type="entry name" value="TETRASPANIN"/>
    <property type="match status" value="1"/>
</dbReference>
<gene>
    <name evidence="10" type="ORF">fugu_003088</name>
</gene>
<evidence type="ECO:0000256" key="2">
    <source>
        <dbReference type="ARBA" id="ARBA00022475"/>
    </source>
</evidence>
<dbReference type="Pfam" id="PF00335">
    <property type="entry name" value="Tetraspanin"/>
    <property type="match status" value="1"/>
</dbReference>
<feature type="transmembrane region" description="Helical" evidence="9">
    <location>
        <begin position="29"/>
        <end position="54"/>
    </location>
</feature>
<keyword evidence="2" id="KW-1003">Cell membrane</keyword>
<dbReference type="GO" id="GO:0016477">
    <property type="term" value="P:cell migration"/>
    <property type="evidence" value="ECO:0007669"/>
    <property type="project" value="TreeGrafter"/>
</dbReference>
<evidence type="ECO:0000256" key="8">
    <source>
        <dbReference type="ARBA" id="ARBA00023288"/>
    </source>
</evidence>
<keyword evidence="4 9" id="KW-1133">Transmembrane helix</keyword>
<feature type="non-terminal residue" evidence="10">
    <location>
        <position position="1"/>
    </location>
</feature>
<dbReference type="InterPro" id="IPR018499">
    <property type="entry name" value="Tetraspanin/Peripherin"/>
</dbReference>
<evidence type="ECO:0000313" key="10">
    <source>
        <dbReference type="EMBL" id="TNM90799.1"/>
    </source>
</evidence>
<evidence type="ECO:0000313" key="11">
    <source>
        <dbReference type="Proteomes" id="UP000516260"/>
    </source>
</evidence>
<proteinExistence type="predicted"/>
<feature type="transmembrane region" description="Helical" evidence="9">
    <location>
        <begin position="103"/>
        <end position="126"/>
    </location>
</feature>
<comment type="subcellular location">
    <subcellularLocation>
        <location evidence="1">Cell membrane</location>
        <topology evidence="1">Multi-pass membrane protein</topology>
    </subcellularLocation>
</comment>
<protein>
    <submittedName>
        <fullName evidence="10">Uncharacterized protein</fullName>
    </submittedName>
</protein>
<sequence length="269" mass="29159">MCSAISVGLLSMGAYGEPKETCGTICLKYLLFAFNFMFWLAGGVVMAVGVWTLIEKTDYISLLPSMTYAASAYILVLAGVIVMVTGVLGCCATFKEHKRLLRVYFVLLLCIFLLEILAGVLAYIYYQQFKCCGSNGSSDWAESIFIRSGANGRLVPDSCCKTSTKLCGLRDHPSNIYKVEGGCISKLEEFILDHLKIIGAVGVGIACVQVSSMIGEVGVPLGFLLRCLFPPVSGSPDHRDGVYMLLISKSEGGAILRDASRRGNVWLKE</sequence>
<accession>A0A4Z2BFL5</accession>
<evidence type="ECO:0000256" key="7">
    <source>
        <dbReference type="ARBA" id="ARBA00023180"/>
    </source>
</evidence>
<evidence type="ECO:0000256" key="1">
    <source>
        <dbReference type="ARBA" id="ARBA00004651"/>
    </source>
</evidence>
<dbReference type="CDD" id="cd03155">
    <property type="entry name" value="CD151_like_LEL"/>
    <property type="match status" value="1"/>
</dbReference>
<keyword evidence="7" id="KW-0325">Glycoprotein</keyword>
<feature type="transmembrane region" description="Helical" evidence="9">
    <location>
        <begin position="66"/>
        <end position="91"/>
    </location>
</feature>
<organism evidence="10 11">
    <name type="scientific">Takifugu bimaculatus</name>
    <dbReference type="NCBI Taxonomy" id="433685"/>
    <lineage>
        <taxon>Eukaryota</taxon>
        <taxon>Metazoa</taxon>
        <taxon>Chordata</taxon>
        <taxon>Craniata</taxon>
        <taxon>Vertebrata</taxon>
        <taxon>Euteleostomi</taxon>
        <taxon>Actinopterygii</taxon>
        <taxon>Neopterygii</taxon>
        <taxon>Teleostei</taxon>
        <taxon>Neoteleostei</taxon>
        <taxon>Acanthomorphata</taxon>
        <taxon>Eupercaria</taxon>
        <taxon>Tetraodontiformes</taxon>
        <taxon>Tetradontoidea</taxon>
        <taxon>Tetraodontidae</taxon>
        <taxon>Takifugu</taxon>
    </lineage>
</organism>
<evidence type="ECO:0000256" key="6">
    <source>
        <dbReference type="ARBA" id="ARBA00023139"/>
    </source>
</evidence>
<keyword evidence="11" id="KW-1185">Reference proteome</keyword>
<keyword evidence="3 9" id="KW-0812">Transmembrane</keyword>
<dbReference type="EMBL" id="SWLE01000016">
    <property type="protein sequence ID" value="TNM90799.1"/>
    <property type="molecule type" value="Genomic_DNA"/>
</dbReference>
<evidence type="ECO:0000256" key="5">
    <source>
        <dbReference type="ARBA" id="ARBA00023136"/>
    </source>
</evidence>
<dbReference type="Proteomes" id="UP000516260">
    <property type="component" value="Chromosome 3"/>
</dbReference>
<dbReference type="AlphaFoldDB" id="A0A4Z2BFL5"/>
<dbReference type="SUPFAM" id="SSF48652">
    <property type="entry name" value="Tetraspanin"/>
    <property type="match status" value="1"/>
</dbReference>